<name>A0A1I6MDW7_9BACT</name>
<evidence type="ECO:0000256" key="1">
    <source>
        <dbReference type="SAM" id="MobiDB-lite"/>
    </source>
</evidence>
<evidence type="ECO:0000313" key="3">
    <source>
        <dbReference type="Proteomes" id="UP000199024"/>
    </source>
</evidence>
<sequence>MTLLSTSLECMEANFIDSIIRISKTRSDLERVFSWLDKTLKSHDKGISMKSRAATVLLLAASVLGAIPAYAHHSFAAEFDGNKPTRLVGKITRVEWTNPHSYFYVDVTDAKGVTTNWGCEGAGPGALSRRGWKKGDLKLGDTIVVDGYRAKDGSHLVDARRVTFPDGRTVYGGSPGDGGPGDNGTDQGAKQ</sequence>
<proteinExistence type="predicted"/>
<protein>
    <submittedName>
        <fullName evidence="2">Uncharacterized protein</fullName>
    </submittedName>
</protein>
<organism evidence="2 3">
    <name type="scientific">Granulicella pectinivorans</name>
    <dbReference type="NCBI Taxonomy" id="474950"/>
    <lineage>
        <taxon>Bacteria</taxon>
        <taxon>Pseudomonadati</taxon>
        <taxon>Acidobacteriota</taxon>
        <taxon>Terriglobia</taxon>
        <taxon>Terriglobales</taxon>
        <taxon>Acidobacteriaceae</taxon>
        <taxon>Granulicella</taxon>
    </lineage>
</organism>
<gene>
    <name evidence="2" type="ORF">SAMN05421771_2391</name>
</gene>
<accession>A0A1I6MDW7</accession>
<feature type="region of interest" description="Disordered" evidence="1">
    <location>
        <begin position="167"/>
        <end position="191"/>
    </location>
</feature>
<dbReference type="InterPro" id="IPR046150">
    <property type="entry name" value="DUF6152"/>
</dbReference>
<dbReference type="STRING" id="474950.SAMN05421771_2391"/>
<dbReference type="EMBL" id="FOZL01000001">
    <property type="protein sequence ID" value="SFS13777.1"/>
    <property type="molecule type" value="Genomic_DNA"/>
</dbReference>
<keyword evidence="3" id="KW-1185">Reference proteome</keyword>
<evidence type="ECO:0000313" key="2">
    <source>
        <dbReference type="EMBL" id="SFS13777.1"/>
    </source>
</evidence>
<dbReference type="Pfam" id="PF19649">
    <property type="entry name" value="DUF6152"/>
    <property type="match status" value="1"/>
</dbReference>
<reference evidence="2 3" key="1">
    <citation type="submission" date="2016-10" db="EMBL/GenBank/DDBJ databases">
        <authorList>
            <person name="de Groot N.N."/>
        </authorList>
    </citation>
    <scope>NUCLEOTIDE SEQUENCE [LARGE SCALE GENOMIC DNA]</scope>
    <source>
        <strain evidence="2 3">DSM 21001</strain>
    </source>
</reference>
<dbReference type="AlphaFoldDB" id="A0A1I6MDW7"/>
<dbReference type="Proteomes" id="UP000199024">
    <property type="component" value="Unassembled WGS sequence"/>
</dbReference>
<feature type="compositionally biased region" description="Gly residues" evidence="1">
    <location>
        <begin position="173"/>
        <end position="182"/>
    </location>
</feature>